<reference evidence="2" key="1">
    <citation type="submission" date="2015-11" db="EMBL/GenBank/DDBJ databases">
        <authorList>
            <person name="Anvar S.Y."/>
        </authorList>
    </citation>
    <scope>NUCLEOTIDE SEQUENCE [LARGE SCALE GENOMIC DNA]</scope>
</reference>
<name>A0A0S4PRZ8_9HELI</name>
<gene>
    <name evidence="1" type="ORF">BN2458_PEG0114</name>
</gene>
<dbReference type="KEGG" id="hty:BN2458_PEG0114"/>
<accession>A0A0S4PRZ8</accession>
<protein>
    <submittedName>
        <fullName evidence="1">Uncharacterized protein</fullName>
    </submittedName>
</protein>
<proteinExistence type="predicted"/>
<evidence type="ECO:0000313" key="2">
    <source>
        <dbReference type="Proteomes" id="UP000064525"/>
    </source>
</evidence>
<sequence>MSDFIDQYTIKNKSNITLNSKQKKLKFESLSKNANSLCKKRVFARELHIIAQI</sequence>
<dbReference type="AlphaFoldDB" id="A0A0S4PRZ8"/>
<dbReference type="EMBL" id="LN907858">
    <property type="protein sequence ID" value="CUU39001.1"/>
    <property type="molecule type" value="Genomic_DNA"/>
</dbReference>
<organism evidence="1 2">
    <name type="scientific">Helicobacter typhlonius</name>
    <dbReference type="NCBI Taxonomy" id="76936"/>
    <lineage>
        <taxon>Bacteria</taxon>
        <taxon>Pseudomonadati</taxon>
        <taxon>Campylobacterota</taxon>
        <taxon>Epsilonproteobacteria</taxon>
        <taxon>Campylobacterales</taxon>
        <taxon>Helicobacteraceae</taxon>
        <taxon>Helicobacter</taxon>
    </lineage>
</organism>
<evidence type="ECO:0000313" key="1">
    <source>
        <dbReference type="EMBL" id="CUU39001.1"/>
    </source>
</evidence>
<dbReference type="Proteomes" id="UP000064525">
    <property type="component" value="Chromosome I"/>
</dbReference>